<dbReference type="Pfam" id="PF02811">
    <property type="entry name" value="PHP"/>
    <property type="match status" value="1"/>
</dbReference>
<dbReference type="NCBIfam" id="NF004226">
    <property type="entry name" value="PRK05673.1"/>
    <property type="match status" value="1"/>
</dbReference>
<evidence type="ECO:0000256" key="6">
    <source>
        <dbReference type="ARBA" id="ARBA00022932"/>
    </source>
</evidence>
<name>A0A3A1YHQ8_9GAMM</name>
<dbReference type="GO" id="GO:0003887">
    <property type="term" value="F:DNA-directed DNA polymerase activity"/>
    <property type="evidence" value="ECO:0007669"/>
    <property type="project" value="UniProtKB-KW"/>
</dbReference>
<comment type="caution">
    <text evidence="9">The sequence shown here is derived from an EMBL/GenBank/DDBJ whole genome shotgun (WGS) entry which is preliminary data.</text>
</comment>
<evidence type="ECO:0000313" key="9">
    <source>
        <dbReference type="EMBL" id="RIY37141.1"/>
    </source>
</evidence>
<evidence type="ECO:0000256" key="1">
    <source>
        <dbReference type="ARBA" id="ARBA00012417"/>
    </source>
</evidence>
<dbReference type="Pfam" id="PF17657">
    <property type="entry name" value="DNA_pol3_finger"/>
    <property type="match status" value="1"/>
</dbReference>
<dbReference type="SUPFAM" id="SSF89550">
    <property type="entry name" value="PHP domain-like"/>
    <property type="match status" value="1"/>
</dbReference>
<dbReference type="Pfam" id="PF07733">
    <property type="entry name" value="DNA_pol3_alpha"/>
    <property type="match status" value="1"/>
</dbReference>
<proteinExistence type="predicted"/>
<dbReference type="InterPro" id="IPR011708">
    <property type="entry name" value="DNA_pol3_alpha_NTPase_dom"/>
</dbReference>
<evidence type="ECO:0000256" key="2">
    <source>
        <dbReference type="ARBA" id="ARBA00019114"/>
    </source>
</evidence>
<dbReference type="Proteomes" id="UP000265964">
    <property type="component" value="Unassembled WGS sequence"/>
</dbReference>
<dbReference type="Gene3D" id="3.20.20.140">
    <property type="entry name" value="Metal-dependent hydrolases"/>
    <property type="match status" value="1"/>
</dbReference>
<dbReference type="InterPro" id="IPR004013">
    <property type="entry name" value="PHP_dom"/>
</dbReference>
<dbReference type="InterPro" id="IPR041931">
    <property type="entry name" value="DNA_pol3_alpha_thumb_dom"/>
</dbReference>
<dbReference type="EC" id="2.7.7.7" evidence="1"/>
<dbReference type="Pfam" id="PF14579">
    <property type="entry name" value="HHH_6"/>
    <property type="match status" value="1"/>
</dbReference>
<dbReference type="OrthoDB" id="9803237at2"/>
<dbReference type="Gene3D" id="1.10.10.1600">
    <property type="entry name" value="Bacterial DNA polymerase III alpha subunit, thumb domain"/>
    <property type="match status" value="1"/>
</dbReference>
<keyword evidence="3" id="KW-0808">Transferase</keyword>
<organism evidence="9 10">
    <name type="scientific">Psittacicella gerlachiana</name>
    <dbReference type="NCBI Taxonomy" id="2028574"/>
    <lineage>
        <taxon>Bacteria</taxon>
        <taxon>Pseudomonadati</taxon>
        <taxon>Pseudomonadota</taxon>
        <taxon>Gammaproteobacteria</taxon>
        <taxon>Pasteurellales</taxon>
        <taxon>Psittacicellaceae</taxon>
        <taxon>Psittacicella</taxon>
    </lineage>
</organism>
<dbReference type="InterPro" id="IPR016195">
    <property type="entry name" value="Pol/histidinol_Pase-like"/>
</dbReference>
<evidence type="ECO:0000313" key="10">
    <source>
        <dbReference type="Proteomes" id="UP000265964"/>
    </source>
</evidence>
<dbReference type="GO" id="GO:0008408">
    <property type="term" value="F:3'-5' exonuclease activity"/>
    <property type="evidence" value="ECO:0007669"/>
    <property type="project" value="InterPro"/>
</dbReference>
<evidence type="ECO:0000256" key="3">
    <source>
        <dbReference type="ARBA" id="ARBA00022679"/>
    </source>
</evidence>
<feature type="domain" description="Polymerase/histidinol phosphatase N-terminal" evidence="8">
    <location>
        <begin position="12"/>
        <end position="79"/>
    </location>
</feature>
<evidence type="ECO:0000256" key="7">
    <source>
        <dbReference type="ARBA" id="ARBA00049244"/>
    </source>
</evidence>
<dbReference type="PANTHER" id="PTHR32294:SF0">
    <property type="entry name" value="DNA POLYMERASE III SUBUNIT ALPHA"/>
    <property type="match status" value="1"/>
</dbReference>
<sequence length="1273" mass="146261">MSDSKSLSKSFIHLRVHSEFSITSGVMKVKDIINLASQYLMPAVTISDLNMFCGLIKLYEQGTAKGIKPISAVDTQFLDDKGRLHDVTLIAQNEEGYVNIRRIMTETYVRARGKVEEQKLSRSLKSTKRDPRIYITYEQMRNHAQGVICLLPGYFGPLGNSAREDKIDFADPCYEELKSIYKNKLFQAIARCGRPGEKGLEKHIIEYALKYQMPLVATNDVLFKRRQDFDTHQIRECIAQSVVMSQYQPDYTAEQYFKTSEEMAELFKDLPIAIENTVKIAQMCTVKFKLGHHDLPRFNLDESDPGEKKLKEEFEEFKATNPDVDEEEWILDKLSWQGLEARLQILYPDPEEREKQRPLYNERLNYELDIIKRMKFPGYFLIVQEFINWSKKHEIPVGPGRGSGAGSLVAYSLRITDLDPLRYALLFERFLNPSRKSMPDFDVDFCNEGRARVIEHMQDHYGKDSVSQIMTFGTMGAKMVVRDVARVMGIDRHKAEDLARSLQDKLEYTEVNDKGEAEVKTAKGTLDNNVKYNPIFKAYYDNTEEPEYRHIVEYSKPLEGLVRQVGKHAAGIVISPTEMNNYSALYISEDGEQSTHFDKDDIEHAGLVKFDFLGLKNLTIIKNAIKMIHNRQRREGVKEEDLLDINLIPLDDPACYELLQQGDTHGIFQLESAGITKMVVNAQPKEFEDIIALIALYRPGPLQSGMVENYIQRKNGLEKVYYPTPELNFEVLKEILDPTYGVIVYQEQVMQIAQKFSGYTLGDADNLRRAMGKKKQEEMDKERGKFIEGAIKNGHDGKQAQALFDLVDKFAGYGFNKSHSAAYALVSYQTAYLKAHYRAEFLAAVLTNAQNDISKIYSTVKDLKNTARKIKVEFIRPSVNYSFEHFDVDHKGRVIYSLAALKGVGVEVVRELVKDRQAHGIFKDFYDFIDRCGKFFSESQLKVMINAGCFDDFIDQAKDKGHSREAYHHVLKPIIAAVKNTTHGNLFADLTENIDTYIRPEILKDVTSWPLEERVRREYDAFNFYFAGHPINEFTAERDAIATCTSIDDMLIKFSDYTTEVMLNARKGNQRNVYRTHNLVVHIDSARKGKSFDGSKNVLDLSFSDESGNYRGDMFSSLTANQIAELVDSLVEDTKAVVTMQFSSYQNKDTKETRTSMRIKQVIPLQTYLANCKGKVYALFDIRQADGLNKVNNYYKQYISGKPITSLPLEFHFLFYTRFGVGTVEHKHVTSFSPNIFKDLKYYCGVHNVMLDLEYVDPERDKRNRFYNRSEES</sequence>
<dbReference type="EMBL" id="NRJF01000048">
    <property type="protein sequence ID" value="RIY37141.1"/>
    <property type="molecule type" value="Genomic_DNA"/>
</dbReference>
<accession>A0A3A1YHQ8</accession>
<evidence type="ECO:0000259" key="8">
    <source>
        <dbReference type="SMART" id="SM00481"/>
    </source>
</evidence>
<dbReference type="GO" id="GO:0006260">
    <property type="term" value="P:DNA replication"/>
    <property type="evidence" value="ECO:0007669"/>
    <property type="project" value="UniProtKB-KW"/>
</dbReference>
<dbReference type="InterPro" id="IPR004805">
    <property type="entry name" value="DnaE2/DnaE/PolC"/>
</dbReference>
<evidence type="ECO:0000256" key="5">
    <source>
        <dbReference type="ARBA" id="ARBA00022705"/>
    </source>
</evidence>
<keyword evidence="10" id="KW-1185">Reference proteome</keyword>
<dbReference type="InterPro" id="IPR029460">
    <property type="entry name" value="DNAPol_HHH"/>
</dbReference>
<dbReference type="SMART" id="SM00481">
    <property type="entry name" value="POLIIIAc"/>
    <property type="match status" value="1"/>
</dbReference>
<keyword evidence="4" id="KW-0548">Nucleotidyltransferase</keyword>
<comment type="catalytic activity">
    <reaction evidence="7">
        <text>DNA(n) + a 2'-deoxyribonucleoside 5'-triphosphate = DNA(n+1) + diphosphate</text>
        <dbReference type="Rhea" id="RHEA:22508"/>
        <dbReference type="Rhea" id="RHEA-COMP:17339"/>
        <dbReference type="Rhea" id="RHEA-COMP:17340"/>
        <dbReference type="ChEBI" id="CHEBI:33019"/>
        <dbReference type="ChEBI" id="CHEBI:61560"/>
        <dbReference type="ChEBI" id="CHEBI:173112"/>
        <dbReference type="EC" id="2.7.7.7"/>
    </reaction>
</comment>
<evidence type="ECO:0000256" key="4">
    <source>
        <dbReference type="ARBA" id="ARBA00022695"/>
    </source>
</evidence>
<dbReference type="InterPro" id="IPR003141">
    <property type="entry name" value="Pol/His_phosphatase_N"/>
</dbReference>
<reference evidence="9 10" key="1">
    <citation type="submission" date="2017-08" db="EMBL/GenBank/DDBJ databases">
        <title>Reclassification of Bisgaard taxon 37 and 44.</title>
        <authorList>
            <person name="Christensen H."/>
        </authorList>
    </citation>
    <scope>NUCLEOTIDE SEQUENCE [LARGE SCALE GENOMIC DNA]</scope>
    <source>
        <strain evidence="9 10">EEAB3T1</strain>
    </source>
</reference>
<dbReference type="Gene3D" id="1.10.150.870">
    <property type="match status" value="1"/>
</dbReference>
<dbReference type="PANTHER" id="PTHR32294">
    <property type="entry name" value="DNA POLYMERASE III SUBUNIT ALPHA"/>
    <property type="match status" value="1"/>
</dbReference>
<dbReference type="InterPro" id="IPR040982">
    <property type="entry name" value="DNA_pol3_finger"/>
</dbReference>
<dbReference type="NCBIfam" id="TIGR00594">
    <property type="entry name" value="polc"/>
    <property type="match status" value="1"/>
</dbReference>
<keyword evidence="5" id="KW-0235">DNA replication</keyword>
<dbReference type="AlphaFoldDB" id="A0A3A1YHQ8"/>
<gene>
    <name evidence="9" type="ORF">CKF59_01975</name>
</gene>
<protein>
    <recommendedName>
        <fullName evidence="2">DNA polymerase III subunit alpha</fullName>
        <ecNumber evidence="1">2.7.7.7</ecNumber>
    </recommendedName>
</protein>
<keyword evidence="6" id="KW-0239">DNA-directed DNA polymerase</keyword>